<dbReference type="RefSeq" id="WP_062664334.1">
    <property type="nucleotide sequence ID" value="NZ_FIZX01000002.1"/>
</dbReference>
<dbReference type="Pfam" id="PF12680">
    <property type="entry name" value="SnoaL_2"/>
    <property type="match status" value="1"/>
</dbReference>
<protein>
    <submittedName>
        <fullName evidence="2">SnoaL-like domain protein</fullName>
    </submittedName>
</protein>
<reference evidence="3" key="1">
    <citation type="submission" date="2016-02" db="EMBL/GenBank/DDBJ databases">
        <authorList>
            <person name="Rodrigo-Torres Lidia"/>
            <person name="Arahal R.David."/>
        </authorList>
    </citation>
    <scope>NUCLEOTIDE SEQUENCE [LARGE SCALE GENOMIC DNA]</scope>
    <source>
        <strain evidence="3">CECT 9029</strain>
    </source>
</reference>
<keyword evidence="3" id="KW-1185">Reference proteome</keyword>
<name>A0A128F6L2_9GAMM</name>
<dbReference type="Gene3D" id="3.10.450.50">
    <property type="match status" value="1"/>
</dbReference>
<dbReference type="Proteomes" id="UP000071641">
    <property type="component" value="Unassembled WGS sequence"/>
</dbReference>
<dbReference type="AlphaFoldDB" id="A0A128F6L2"/>
<dbReference type="EMBL" id="FIZX01000002">
    <property type="protein sequence ID" value="CZF82110.1"/>
    <property type="molecule type" value="Genomic_DNA"/>
</dbReference>
<dbReference type="InterPro" id="IPR032710">
    <property type="entry name" value="NTF2-like_dom_sf"/>
</dbReference>
<dbReference type="InterPro" id="IPR037401">
    <property type="entry name" value="SnoaL-like"/>
</dbReference>
<evidence type="ECO:0000313" key="3">
    <source>
        <dbReference type="Proteomes" id="UP000071641"/>
    </source>
</evidence>
<dbReference type="STRING" id="1796497.GCE9029_03034"/>
<organism evidence="2 3">
    <name type="scientific">Grimontia celer</name>
    <dbReference type="NCBI Taxonomy" id="1796497"/>
    <lineage>
        <taxon>Bacteria</taxon>
        <taxon>Pseudomonadati</taxon>
        <taxon>Pseudomonadota</taxon>
        <taxon>Gammaproteobacteria</taxon>
        <taxon>Vibrionales</taxon>
        <taxon>Vibrionaceae</taxon>
        <taxon>Grimontia</taxon>
    </lineage>
</organism>
<gene>
    <name evidence="2" type="ORF">GCE9029_03034</name>
</gene>
<evidence type="ECO:0000259" key="1">
    <source>
        <dbReference type="Pfam" id="PF12680"/>
    </source>
</evidence>
<sequence>MMQTAATSQNDALDRFITVYTSLRKDNLNTLDEIYSEDVVFEDPAHRIEGYDNLSRYFESMYTNVTDCRFNIHDHAVNGDVAFISWTMTLSHPKLEGGAERAVNGCTRLVLKEGRVVLHRDYFDLGEMLYEALPVLGSAVRMIKKRLGQ</sequence>
<feature type="domain" description="SnoaL-like" evidence="1">
    <location>
        <begin position="20"/>
        <end position="119"/>
    </location>
</feature>
<dbReference type="SUPFAM" id="SSF54427">
    <property type="entry name" value="NTF2-like"/>
    <property type="match status" value="1"/>
</dbReference>
<dbReference type="OrthoDB" id="1115105at2"/>
<evidence type="ECO:0000313" key="2">
    <source>
        <dbReference type="EMBL" id="CZF82110.1"/>
    </source>
</evidence>
<proteinExistence type="predicted"/>
<accession>A0A128F6L2</accession>